<evidence type="ECO:0000256" key="1">
    <source>
        <dbReference type="SAM" id="SignalP"/>
    </source>
</evidence>
<evidence type="ECO:0000313" key="2">
    <source>
        <dbReference type="EMBL" id="KAJ7625409.1"/>
    </source>
</evidence>
<comment type="caution">
    <text evidence="2">The sequence shown here is derived from an EMBL/GenBank/DDBJ whole genome shotgun (WGS) entry which is preliminary data.</text>
</comment>
<feature type="non-terminal residue" evidence="2">
    <location>
        <position position="86"/>
    </location>
</feature>
<feature type="signal peptide" evidence="1">
    <location>
        <begin position="1"/>
        <end position="20"/>
    </location>
</feature>
<dbReference type="EMBL" id="JARKIE010000596">
    <property type="protein sequence ID" value="KAJ7625409.1"/>
    <property type="molecule type" value="Genomic_DNA"/>
</dbReference>
<dbReference type="InterPro" id="IPR042099">
    <property type="entry name" value="ANL_N_sf"/>
</dbReference>
<dbReference type="Gene3D" id="3.40.50.12780">
    <property type="entry name" value="N-terminal domain of ligase-like"/>
    <property type="match status" value="1"/>
</dbReference>
<gene>
    <name evidence="2" type="ORF">B0H17DRAFT_834289</name>
</gene>
<feature type="chain" id="PRO_5041906661" evidence="1">
    <location>
        <begin position="21"/>
        <end position="86"/>
    </location>
</feature>
<accession>A0AAD7FL35</accession>
<reference evidence="2" key="1">
    <citation type="submission" date="2023-03" db="EMBL/GenBank/DDBJ databases">
        <title>Massive genome expansion in bonnet fungi (Mycena s.s.) driven by repeated elements and novel gene families across ecological guilds.</title>
        <authorList>
            <consortium name="Lawrence Berkeley National Laboratory"/>
            <person name="Harder C.B."/>
            <person name="Miyauchi S."/>
            <person name="Viragh M."/>
            <person name="Kuo A."/>
            <person name="Thoen E."/>
            <person name="Andreopoulos B."/>
            <person name="Lu D."/>
            <person name="Skrede I."/>
            <person name="Drula E."/>
            <person name="Henrissat B."/>
            <person name="Morin E."/>
            <person name="Kohler A."/>
            <person name="Barry K."/>
            <person name="LaButti K."/>
            <person name="Morin E."/>
            <person name="Salamov A."/>
            <person name="Lipzen A."/>
            <person name="Mereny Z."/>
            <person name="Hegedus B."/>
            <person name="Baldrian P."/>
            <person name="Stursova M."/>
            <person name="Weitz H."/>
            <person name="Taylor A."/>
            <person name="Grigoriev I.V."/>
            <person name="Nagy L.G."/>
            <person name="Martin F."/>
            <person name="Kauserud H."/>
        </authorList>
    </citation>
    <scope>NUCLEOTIDE SEQUENCE</scope>
    <source>
        <strain evidence="2">CBHHK067</strain>
    </source>
</reference>
<sequence length="86" mass="9105">LIFPLLAGVTACIYPPVSTASEYFAPVVPTPENSLENARKTNATGIMAVPSMILEWQAPEHVAYLKTLNIVTYSGGPLASQVGDSL</sequence>
<dbReference type="Proteomes" id="UP001221757">
    <property type="component" value="Unassembled WGS sequence"/>
</dbReference>
<protein>
    <submittedName>
        <fullName evidence="2">Uncharacterized protein</fullName>
    </submittedName>
</protein>
<keyword evidence="1" id="KW-0732">Signal</keyword>
<dbReference type="AlphaFoldDB" id="A0AAD7FL35"/>
<keyword evidence="3" id="KW-1185">Reference proteome</keyword>
<proteinExistence type="predicted"/>
<feature type="non-terminal residue" evidence="2">
    <location>
        <position position="1"/>
    </location>
</feature>
<organism evidence="2 3">
    <name type="scientific">Mycena rosella</name>
    <name type="common">Pink bonnet</name>
    <name type="synonym">Agaricus rosellus</name>
    <dbReference type="NCBI Taxonomy" id="1033263"/>
    <lineage>
        <taxon>Eukaryota</taxon>
        <taxon>Fungi</taxon>
        <taxon>Dikarya</taxon>
        <taxon>Basidiomycota</taxon>
        <taxon>Agaricomycotina</taxon>
        <taxon>Agaricomycetes</taxon>
        <taxon>Agaricomycetidae</taxon>
        <taxon>Agaricales</taxon>
        <taxon>Marasmiineae</taxon>
        <taxon>Mycenaceae</taxon>
        <taxon>Mycena</taxon>
    </lineage>
</organism>
<evidence type="ECO:0000313" key="3">
    <source>
        <dbReference type="Proteomes" id="UP001221757"/>
    </source>
</evidence>
<name>A0AAD7FL35_MYCRO</name>